<proteinExistence type="predicted"/>
<dbReference type="PROSITE" id="PS50240">
    <property type="entry name" value="TRYPSIN_DOM"/>
    <property type="match status" value="1"/>
</dbReference>
<keyword evidence="4" id="KW-1185">Reference proteome</keyword>
<dbReference type="GO" id="GO:0004252">
    <property type="term" value="F:serine-type endopeptidase activity"/>
    <property type="evidence" value="ECO:0007669"/>
    <property type="project" value="InterPro"/>
</dbReference>
<feature type="transmembrane region" description="Helical" evidence="1">
    <location>
        <begin position="12"/>
        <end position="39"/>
    </location>
</feature>
<evidence type="ECO:0000313" key="3">
    <source>
        <dbReference type="EMBL" id="CAE8591479.1"/>
    </source>
</evidence>
<dbReference type="InterPro" id="IPR043504">
    <property type="entry name" value="Peptidase_S1_PA_chymotrypsin"/>
</dbReference>
<dbReference type="EMBL" id="CAJNNV010004959">
    <property type="protein sequence ID" value="CAE8591479.1"/>
    <property type="molecule type" value="Genomic_DNA"/>
</dbReference>
<dbReference type="InterPro" id="IPR009003">
    <property type="entry name" value="Peptidase_S1_PA"/>
</dbReference>
<dbReference type="InterPro" id="IPR001314">
    <property type="entry name" value="Peptidase_S1A"/>
</dbReference>
<gene>
    <name evidence="3" type="ORF">PGLA1383_LOCUS10149</name>
</gene>
<keyword evidence="1" id="KW-1133">Transmembrane helix</keyword>
<dbReference type="AlphaFoldDB" id="A0A813E0N1"/>
<evidence type="ECO:0000256" key="1">
    <source>
        <dbReference type="SAM" id="Phobius"/>
    </source>
</evidence>
<dbReference type="SUPFAM" id="SSF50494">
    <property type="entry name" value="Trypsin-like serine proteases"/>
    <property type="match status" value="1"/>
</dbReference>
<accession>A0A813E0N1</accession>
<name>A0A813E0N1_POLGL</name>
<dbReference type="Pfam" id="PF00089">
    <property type="entry name" value="Trypsin"/>
    <property type="match status" value="1"/>
</dbReference>
<feature type="domain" description="Peptidase S1" evidence="2">
    <location>
        <begin position="117"/>
        <end position="406"/>
    </location>
</feature>
<keyword evidence="1" id="KW-0472">Membrane</keyword>
<dbReference type="InterPro" id="IPR001254">
    <property type="entry name" value="Trypsin_dom"/>
</dbReference>
<dbReference type="PROSITE" id="PS00134">
    <property type="entry name" value="TRYPSIN_HIS"/>
    <property type="match status" value="1"/>
</dbReference>
<comment type="caution">
    <text evidence="3">The sequence shown here is derived from an EMBL/GenBank/DDBJ whole genome shotgun (WGS) entry which is preliminary data.</text>
</comment>
<reference evidence="3" key="1">
    <citation type="submission" date="2021-02" db="EMBL/GenBank/DDBJ databases">
        <authorList>
            <person name="Dougan E. K."/>
            <person name="Rhodes N."/>
            <person name="Thang M."/>
            <person name="Chan C."/>
        </authorList>
    </citation>
    <scope>NUCLEOTIDE SEQUENCE</scope>
</reference>
<sequence length="406" mass="43968">MTRTKLKTCDRGTLYTVAILAVSRAMQCKLTLLFLAVFLQAVIRLGDATCGVFFSDVDDGDHAAEGDASDQTMKEDTSALLQMPVQRGMLSHATETRSLSNVTWFEDTGFEPWVDNPWLVAISITFYDVAGGPVASDVCTGSRISSDWVLTAAHCFDRCKLGGDDGVWTEVLSETVHGAAAVMISSSLSDLPASRMWILGTYPEVNRDMPLTHVGHVQPIGGRTRVGVDIALINIGAAGLAAQGQPCVRLIETREEFGEVMENSFAWGFETPGVRPQDRKSVQVALPGQIRFQAKNVLMNGPPPMFFSFQSPSYPQEGDSGGPFATQQGLQVGVLSGLLGGSSVQYTIPPTSAICLKCGFCNQGCSEVKWEKRVNMYSDAKPKFEVIDGVTMDTAELEVNWEDTDI</sequence>
<dbReference type="GO" id="GO:0006508">
    <property type="term" value="P:proteolysis"/>
    <property type="evidence" value="ECO:0007669"/>
    <property type="project" value="InterPro"/>
</dbReference>
<dbReference type="Gene3D" id="2.40.10.10">
    <property type="entry name" value="Trypsin-like serine proteases"/>
    <property type="match status" value="2"/>
</dbReference>
<dbReference type="OrthoDB" id="6339452at2759"/>
<dbReference type="Proteomes" id="UP000654075">
    <property type="component" value="Unassembled WGS sequence"/>
</dbReference>
<protein>
    <recommendedName>
        <fullName evidence="2">Peptidase S1 domain-containing protein</fullName>
    </recommendedName>
</protein>
<evidence type="ECO:0000259" key="2">
    <source>
        <dbReference type="PROSITE" id="PS50240"/>
    </source>
</evidence>
<keyword evidence="1" id="KW-0812">Transmembrane</keyword>
<dbReference type="PRINTS" id="PR00722">
    <property type="entry name" value="CHYMOTRYPSIN"/>
</dbReference>
<organism evidence="3 4">
    <name type="scientific">Polarella glacialis</name>
    <name type="common">Dinoflagellate</name>
    <dbReference type="NCBI Taxonomy" id="89957"/>
    <lineage>
        <taxon>Eukaryota</taxon>
        <taxon>Sar</taxon>
        <taxon>Alveolata</taxon>
        <taxon>Dinophyceae</taxon>
        <taxon>Suessiales</taxon>
        <taxon>Suessiaceae</taxon>
        <taxon>Polarella</taxon>
    </lineage>
</organism>
<dbReference type="InterPro" id="IPR018114">
    <property type="entry name" value="TRYPSIN_HIS"/>
</dbReference>
<evidence type="ECO:0000313" key="4">
    <source>
        <dbReference type="Proteomes" id="UP000654075"/>
    </source>
</evidence>